<dbReference type="AlphaFoldDB" id="A0A075LVH2"/>
<proteinExistence type="predicted"/>
<dbReference type="CDD" id="cd02440">
    <property type="entry name" value="AdoMet_MTases"/>
    <property type="match status" value="1"/>
</dbReference>
<dbReference type="OrthoDB" id="147504at2157"/>
<dbReference type="SUPFAM" id="SSF53335">
    <property type="entry name" value="S-adenosyl-L-methionine-dependent methyltransferases"/>
    <property type="match status" value="1"/>
</dbReference>
<keyword evidence="2" id="KW-0808">Transferase</keyword>
<dbReference type="GO" id="GO:0032259">
    <property type="term" value="P:methylation"/>
    <property type="evidence" value="ECO:0007669"/>
    <property type="project" value="UniProtKB-KW"/>
</dbReference>
<dbReference type="InterPro" id="IPR052356">
    <property type="entry name" value="Thiol_S-MT"/>
</dbReference>
<name>A0A075LVH2_9EURY</name>
<dbReference type="KEGG" id="ppac:PAP_08725"/>
<evidence type="ECO:0000313" key="2">
    <source>
        <dbReference type="EMBL" id="AIF70126.1"/>
    </source>
</evidence>
<organism evidence="2 3">
    <name type="scientific">Palaeococcus pacificus DY20341</name>
    <dbReference type="NCBI Taxonomy" id="1343739"/>
    <lineage>
        <taxon>Archaea</taxon>
        <taxon>Methanobacteriati</taxon>
        <taxon>Methanobacteriota</taxon>
        <taxon>Thermococci</taxon>
        <taxon>Thermococcales</taxon>
        <taxon>Thermococcaceae</taxon>
        <taxon>Palaeococcus</taxon>
    </lineage>
</organism>
<dbReference type="GO" id="GO:0008757">
    <property type="term" value="F:S-adenosylmethionine-dependent methyltransferase activity"/>
    <property type="evidence" value="ECO:0007669"/>
    <property type="project" value="InterPro"/>
</dbReference>
<sequence length="215" mass="24448">MAGAAKKYDRFSKIYDLFESPMEMRAFSKYRKKALSLAKGKVLEIGIGTGKNLPYYPKDVEVVGIDFSKGMLEKAEKRRKELGLKNVKLLLMDAQNMEFEDNTFDTVVSTFVFCTVPDPIKGLKEAYRVLKPGGKAIFLEHMKSESRLLNIPLYIMDPIMRTLVGTSMLRETQKNIEKAGFRIEKVENLFFDIVRLIIATKPSGDCDDSEEKPIS</sequence>
<dbReference type="InterPro" id="IPR013216">
    <property type="entry name" value="Methyltransf_11"/>
</dbReference>
<dbReference type="RefSeq" id="WP_048165609.1">
    <property type="nucleotide sequence ID" value="NZ_CP006019.1"/>
</dbReference>
<accession>A0A075LVH2</accession>
<feature type="domain" description="Methyltransferase type 11" evidence="1">
    <location>
        <begin position="43"/>
        <end position="138"/>
    </location>
</feature>
<protein>
    <submittedName>
        <fullName evidence="2">Type 11 methyltransferase</fullName>
    </submittedName>
</protein>
<keyword evidence="3" id="KW-1185">Reference proteome</keyword>
<dbReference type="Pfam" id="PF08241">
    <property type="entry name" value="Methyltransf_11"/>
    <property type="match status" value="1"/>
</dbReference>
<dbReference type="GeneID" id="24842842"/>
<reference evidence="3" key="1">
    <citation type="submission" date="2013-06" db="EMBL/GenBank/DDBJ databases">
        <title>Complete Genome Sequence of Hyperthermophilic Palaeococcus pacificus DY20341T, Isolated from a Deep-Sea Hydrothermal Sediments.</title>
        <authorList>
            <person name="Zeng X."/>
            <person name="Shao Z."/>
        </authorList>
    </citation>
    <scope>NUCLEOTIDE SEQUENCE [LARGE SCALE GENOMIC DNA]</scope>
    <source>
        <strain evidence="3">DY20341</strain>
    </source>
</reference>
<dbReference type="PANTHER" id="PTHR45036:SF1">
    <property type="entry name" value="METHYLTRANSFERASE LIKE 7A"/>
    <property type="match status" value="1"/>
</dbReference>
<gene>
    <name evidence="2" type="ORF">PAP_08725</name>
</gene>
<reference evidence="2 3" key="2">
    <citation type="journal article" date="2015" name="Genome Announc.">
        <title>Complete Genome Sequence of Hyperthermophilic Piezophilic Archaeon Palaeococcus pacificus DY20341T, Isolated from Deep-Sea Hydrothermal Sediments.</title>
        <authorList>
            <person name="Zeng X."/>
            <person name="Jebbar M."/>
            <person name="Shao Z."/>
        </authorList>
    </citation>
    <scope>NUCLEOTIDE SEQUENCE [LARGE SCALE GENOMIC DNA]</scope>
    <source>
        <strain evidence="2 3">DY20341</strain>
    </source>
</reference>
<dbReference type="InterPro" id="IPR029063">
    <property type="entry name" value="SAM-dependent_MTases_sf"/>
</dbReference>
<dbReference type="EMBL" id="CP006019">
    <property type="protein sequence ID" value="AIF70126.1"/>
    <property type="molecule type" value="Genomic_DNA"/>
</dbReference>
<dbReference type="PANTHER" id="PTHR45036">
    <property type="entry name" value="METHYLTRANSFERASE LIKE 7B"/>
    <property type="match status" value="1"/>
</dbReference>
<dbReference type="HOGENOM" id="CLU_037990_7_3_2"/>
<evidence type="ECO:0000259" key="1">
    <source>
        <dbReference type="Pfam" id="PF08241"/>
    </source>
</evidence>
<keyword evidence="2" id="KW-0489">Methyltransferase</keyword>
<dbReference type="STRING" id="1343739.PAP_08725"/>
<dbReference type="Gene3D" id="3.40.50.150">
    <property type="entry name" value="Vaccinia Virus protein VP39"/>
    <property type="match status" value="1"/>
</dbReference>
<dbReference type="Proteomes" id="UP000027981">
    <property type="component" value="Chromosome"/>
</dbReference>
<dbReference type="eggNOG" id="arCOG04347">
    <property type="taxonomic scope" value="Archaea"/>
</dbReference>
<evidence type="ECO:0000313" key="3">
    <source>
        <dbReference type="Proteomes" id="UP000027981"/>
    </source>
</evidence>